<evidence type="ECO:0000313" key="2">
    <source>
        <dbReference type="Proteomes" id="UP000028999"/>
    </source>
</evidence>
<dbReference type="AlphaFoldDB" id="A0A078GX35"/>
<proteinExistence type="predicted"/>
<dbReference type="Proteomes" id="UP000028999">
    <property type="component" value="Unassembled WGS sequence"/>
</dbReference>
<accession>A0A078GX35</accession>
<evidence type="ECO:0000313" key="1">
    <source>
        <dbReference type="EMBL" id="CDY29724.1"/>
    </source>
</evidence>
<organism evidence="1 2">
    <name type="scientific">Brassica napus</name>
    <name type="common">Rape</name>
    <dbReference type="NCBI Taxonomy" id="3708"/>
    <lineage>
        <taxon>Eukaryota</taxon>
        <taxon>Viridiplantae</taxon>
        <taxon>Streptophyta</taxon>
        <taxon>Embryophyta</taxon>
        <taxon>Tracheophyta</taxon>
        <taxon>Spermatophyta</taxon>
        <taxon>Magnoliopsida</taxon>
        <taxon>eudicotyledons</taxon>
        <taxon>Gunneridae</taxon>
        <taxon>Pentapetalae</taxon>
        <taxon>rosids</taxon>
        <taxon>malvids</taxon>
        <taxon>Brassicales</taxon>
        <taxon>Brassicaceae</taxon>
        <taxon>Brassiceae</taxon>
        <taxon>Brassica</taxon>
    </lineage>
</organism>
<sequence length="131" mass="14480">MSSAVPRNEAGLRRSIGTGNNTMVWSDNWLPDAKPRPATPCGPSFNPNLRVSDLIDPTSHAWNLTRLQSIIAKEDVLLIMSLRIPRTQRLDSYCWAPTKSRAYTVQPGYVLAMELDSAHAPRLSPSLVLPA</sequence>
<keyword evidence="2" id="KW-1185">Reference proteome</keyword>
<gene>
    <name evidence="1" type="primary">BnaAnng03460D</name>
    <name evidence="1" type="ORF">GSBRNA2T00043535001</name>
</gene>
<protein>
    <submittedName>
        <fullName evidence="1">BnaAnng03460D protein</fullName>
    </submittedName>
</protein>
<reference evidence="1 2" key="1">
    <citation type="journal article" date="2014" name="Science">
        <title>Plant genetics. Early allopolyploid evolution in the post-Neolithic Brassica napus oilseed genome.</title>
        <authorList>
            <person name="Chalhoub B."/>
            <person name="Denoeud F."/>
            <person name="Liu S."/>
            <person name="Parkin I.A."/>
            <person name="Tang H."/>
            <person name="Wang X."/>
            <person name="Chiquet J."/>
            <person name="Belcram H."/>
            <person name="Tong C."/>
            <person name="Samans B."/>
            <person name="Correa M."/>
            <person name="Da Silva C."/>
            <person name="Just J."/>
            <person name="Falentin C."/>
            <person name="Koh C.S."/>
            <person name="Le Clainche I."/>
            <person name="Bernard M."/>
            <person name="Bento P."/>
            <person name="Noel B."/>
            <person name="Labadie K."/>
            <person name="Alberti A."/>
            <person name="Charles M."/>
            <person name="Arnaud D."/>
            <person name="Guo H."/>
            <person name="Daviaud C."/>
            <person name="Alamery S."/>
            <person name="Jabbari K."/>
            <person name="Zhao M."/>
            <person name="Edger P.P."/>
            <person name="Chelaifa H."/>
            <person name="Tack D."/>
            <person name="Lassalle G."/>
            <person name="Mestiri I."/>
            <person name="Schnel N."/>
            <person name="Le Paslier M.C."/>
            <person name="Fan G."/>
            <person name="Renault V."/>
            <person name="Bayer P.E."/>
            <person name="Golicz A.A."/>
            <person name="Manoli S."/>
            <person name="Lee T.H."/>
            <person name="Thi V.H."/>
            <person name="Chalabi S."/>
            <person name="Hu Q."/>
            <person name="Fan C."/>
            <person name="Tollenaere R."/>
            <person name="Lu Y."/>
            <person name="Battail C."/>
            <person name="Shen J."/>
            <person name="Sidebottom C.H."/>
            <person name="Wang X."/>
            <person name="Canaguier A."/>
            <person name="Chauveau A."/>
            <person name="Berard A."/>
            <person name="Deniot G."/>
            <person name="Guan M."/>
            <person name="Liu Z."/>
            <person name="Sun F."/>
            <person name="Lim Y.P."/>
            <person name="Lyons E."/>
            <person name="Town C.D."/>
            <person name="Bancroft I."/>
            <person name="Wang X."/>
            <person name="Meng J."/>
            <person name="Ma J."/>
            <person name="Pires J.C."/>
            <person name="King G.J."/>
            <person name="Brunel D."/>
            <person name="Delourme R."/>
            <person name="Renard M."/>
            <person name="Aury J.M."/>
            <person name="Adams K.L."/>
            <person name="Batley J."/>
            <person name="Snowdon R.J."/>
            <person name="Tost J."/>
            <person name="Edwards D."/>
            <person name="Zhou Y."/>
            <person name="Hua W."/>
            <person name="Sharpe A.G."/>
            <person name="Paterson A.H."/>
            <person name="Guan C."/>
            <person name="Wincker P."/>
        </authorList>
    </citation>
    <scope>NUCLEOTIDE SEQUENCE [LARGE SCALE GENOMIC DNA]</scope>
    <source>
        <strain evidence="2">cv. Darmor-bzh</strain>
    </source>
</reference>
<dbReference type="Gramene" id="CDY29724">
    <property type="protein sequence ID" value="CDY29724"/>
    <property type="gene ID" value="GSBRNA2T00043535001"/>
</dbReference>
<dbReference type="PaxDb" id="3708-A0A078GX35"/>
<name>A0A078GX35_BRANA</name>
<dbReference type="EMBL" id="LK032242">
    <property type="protein sequence ID" value="CDY29724.1"/>
    <property type="molecule type" value="Genomic_DNA"/>
</dbReference>